<proteinExistence type="predicted"/>
<evidence type="ECO:0000313" key="3">
    <source>
        <dbReference type="Proteomes" id="UP000828251"/>
    </source>
</evidence>
<sequence length="70" mass="7768">IKFSISKWSSSFKVMVKVLAENVRIASTPKFKRHRLSAVRDFPPGCGRVTAPSSRSSELITIDRSSQGKC</sequence>
<accession>A0A9D3UFT9</accession>
<comment type="caution">
    <text evidence="2">The sequence shown here is derived from an EMBL/GenBank/DDBJ whole genome shotgun (WGS) entry which is preliminary data.</text>
</comment>
<dbReference type="AlphaFoldDB" id="A0A9D3UFT9"/>
<reference evidence="2 3" key="1">
    <citation type="journal article" date="2021" name="Plant Biotechnol. J.">
        <title>Multi-omics assisted identification of the key and species-specific regulatory components of drought-tolerant mechanisms in Gossypium stocksii.</title>
        <authorList>
            <person name="Yu D."/>
            <person name="Ke L."/>
            <person name="Zhang D."/>
            <person name="Wu Y."/>
            <person name="Sun Y."/>
            <person name="Mei J."/>
            <person name="Sun J."/>
            <person name="Sun Y."/>
        </authorList>
    </citation>
    <scope>NUCLEOTIDE SEQUENCE [LARGE SCALE GENOMIC DNA]</scope>
    <source>
        <strain evidence="3">cv. E1</strain>
        <tissue evidence="2">Leaf</tissue>
    </source>
</reference>
<feature type="non-terminal residue" evidence="2">
    <location>
        <position position="1"/>
    </location>
</feature>
<name>A0A9D3UFT9_9ROSI</name>
<keyword evidence="3" id="KW-1185">Reference proteome</keyword>
<organism evidence="2 3">
    <name type="scientific">Gossypium stocksii</name>
    <dbReference type="NCBI Taxonomy" id="47602"/>
    <lineage>
        <taxon>Eukaryota</taxon>
        <taxon>Viridiplantae</taxon>
        <taxon>Streptophyta</taxon>
        <taxon>Embryophyta</taxon>
        <taxon>Tracheophyta</taxon>
        <taxon>Spermatophyta</taxon>
        <taxon>Magnoliopsida</taxon>
        <taxon>eudicotyledons</taxon>
        <taxon>Gunneridae</taxon>
        <taxon>Pentapetalae</taxon>
        <taxon>rosids</taxon>
        <taxon>malvids</taxon>
        <taxon>Malvales</taxon>
        <taxon>Malvaceae</taxon>
        <taxon>Malvoideae</taxon>
        <taxon>Gossypium</taxon>
    </lineage>
</organism>
<evidence type="ECO:0000313" key="2">
    <source>
        <dbReference type="EMBL" id="KAH1039533.1"/>
    </source>
</evidence>
<feature type="region of interest" description="Disordered" evidence="1">
    <location>
        <begin position="49"/>
        <end position="70"/>
    </location>
</feature>
<dbReference type="Proteomes" id="UP000828251">
    <property type="component" value="Unassembled WGS sequence"/>
</dbReference>
<evidence type="ECO:0000256" key="1">
    <source>
        <dbReference type="SAM" id="MobiDB-lite"/>
    </source>
</evidence>
<feature type="compositionally biased region" description="Polar residues" evidence="1">
    <location>
        <begin position="51"/>
        <end position="70"/>
    </location>
</feature>
<gene>
    <name evidence="2" type="ORF">J1N35_041276</name>
</gene>
<dbReference type="EMBL" id="JAIQCV010000012">
    <property type="protein sequence ID" value="KAH1039533.1"/>
    <property type="molecule type" value="Genomic_DNA"/>
</dbReference>
<protein>
    <submittedName>
        <fullName evidence="2">Uncharacterized protein</fullName>
    </submittedName>
</protein>